<evidence type="ECO:0000259" key="1">
    <source>
        <dbReference type="Pfam" id="PF01510"/>
    </source>
</evidence>
<dbReference type="Proteomes" id="UP000663882">
    <property type="component" value="Unassembled WGS sequence"/>
</dbReference>
<protein>
    <recommendedName>
        <fullName evidence="1">N-acetylmuramoyl-L-alanine amidase domain-containing protein</fullName>
    </recommendedName>
</protein>
<dbReference type="Pfam" id="PF01510">
    <property type="entry name" value="Amidase_2"/>
    <property type="match status" value="1"/>
</dbReference>
<dbReference type="SUPFAM" id="SSF55846">
    <property type="entry name" value="N-acetylmuramoyl-L-alanine amidase-like"/>
    <property type="match status" value="1"/>
</dbReference>
<name>A0A814JTR6_9BILA</name>
<dbReference type="EMBL" id="CAJNOO010000828">
    <property type="protein sequence ID" value="CAF1042455.1"/>
    <property type="molecule type" value="Genomic_DNA"/>
</dbReference>
<dbReference type="InterPro" id="IPR002502">
    <property type="entry name" value="Amidase_domain"/>
</dbReference>
<comment type="caution">
    <text evidence="2">The sequence shown here is derived from an EMBL/GenBank/DDBJ whole genome shotgun (WGS) entry which is preliminary data.</text>
</comment>
<accession>A0A814JTR6</accession>
<dbReference type="Gene3D" id="3.40.80.10">
    <property type="entry name" value="Peptidoglycan recognition protein-like"/>
    <property type="match status" value="1"/>
</dbReference>
<dbReference type="GO" id="GO:0008745">
    <property type="term" value="F:N-acetylmuramoyl-L-alanine amidase activity"/>
    <property type="evidence" value="ECO:0007669"/>
    <property type="project" value="InterPro"/>
</dbReference>
<feature type="domain" description="N-acetylmuramoyl-L-alanine amidase" evidence="1">
    <location>
        <begin position="88"/>
        <end position="222"/>
    </location>
</feature>
<evidence type="ECO:0000313" key="2">
    <source>
        <dbReference type="EMBL" id="CAF1042455.1"/>
    </source>
</evidence>
<dbReference type="InterPro" id="IPR036505">
    <property type="entry name" value="Amidase/PGRP_sf"/>
</dbReference>
<evidence type="ECO:0000313" key="3">
    <source>
        <dbReference type="Proteomes" id="UP000663882"/>
    </source>
</evidence>
<gene>
    <name evidence="2" type="ORF">RFH988_LOCUS16292</name>
</gene>
<proteinExistence type="predicted"/>
<sequence>MNASACAAKGGISQSGLCNDTNNMQCCSCATCMDAANCSAQGGVPYAAVLDITLTNGILTDLADIFRDAGLTVFEVEHWKTHGRGVMNSVKSILIHHTAGPATGNFPSLIVVRDGREDLAGLLSQLGLGRNGKWYVIAAGRSNHAGKTIDDNIFGNSNASGIEAEGTGIPSTDTGHASWPDVQYQSYVQGVKALRIAYDVPTLRVLGHTEVAAPIGCKQDPNFSIDEFCAALG</sequence>
<dbReference type="GO" id="GO:0009253">
    <property type="term" value="P:peptidoglycan catabolic process"/>
    <property type="evidence" value="ECO:0007669"/>
    <property type="project" value="InterPro"/>
</dbReference>
<reference evidence="2" key="1">
    <citation type="submission" date="2021-02" db="EMBL/GenBank/DDBJ databases">
        <authorList>
            <person name="Nowell W R."/>
        </authorList>
    </citation>
    <scope>NUCLEOTIDE SEQUENCE</scope>
</reference>
<dbReference type="AlphaFoldDB" id="A0A814JTR6"/>
<organism evidence="2 3">
    <name type="scientific">Rotaria sordida</name>
    <dbReference type="NCBI Taxonomy" id="392033"/>
    <lineage>
        <taxon>Eukaryota</taxon>
        <taxon>Metazoa</taxon>
        <taxon>Spiralia</taxon>
        <taxon>Gnathifera</taxon>
        <taxon>Rotifera</taxon>
        <taxon>Eurotatoria</taxon>
        <taxon>Bdelloidea</taxon>
        <taxon>Philodinida</taxon>
        <taxon>Philodinidae</taxon>
        <taxon>Rotaria</taxon>
    </lineage>
</organism>